<protein>
    <submittedName>
        <fullName evidence="3">Putative ATPase</fullName>
    </submittedName>
</protein>
<dbReference type="InterPro" id="IPR003959">
    <property type="entry name" value="ATPase_AAA_core"/>
</dbReference>
<dbReference type="InterPro" id="IPR003593">
    <property type="entry name" value="AAA+_ATPase"/>
</dbReference>
<accession>A0A8T9CIK5</accession>
<name>A0A8T9CIK5_9HELO</name>
<dbReference type="InterPro" id="IPR050168">
    <property type="entry name" value="AAA_ATPase_domain"/>
</dbReference>
<dbReference type="GO" id="GO:0003723">
    <property type="term" value="F:RNA binding"/>
    <property type="evidence" value="ECO:0007669"/>
    <property type="project" value="TreeGrafter"/>
</dbReference>
<reference evidence="3 4" key="1">
    <citation type="submission" date="2018-05" db="EMBL/GenBank/DDBJ databases">
        <title>Genome sequencing and assembly of the regulated plant pathogen Lachnellula willkommii and related sister species for the development of diagnostic species identification markers.</title>
        <authorList>
            <person name="Giroux E."/>
            <person name="Bilodeau G."/>
        </authorList>
    </citation>
    <scope>NUCLEOTIDE SEQUENCE [LARGE SCALE GENOMIC DNA]</scope>
    <source>
        <strain evidence="3 4">CBS 268.59</strain>
    </source>
</reference>
<evidence type="ECO:0000313" key="3">
    <source>
        <dbReference type="EMBL" id="TVY85026.1"/>
    </source>
</evidence>
<gene>
    <name evidence="3" type="primary">yjoB_2</name>
    <name evidence="3" type="ORF">LSUE1_G001497</name>
</gene>
<keyword evidence="4" id="KW-1185">Reference proteome</keyword>
<dbReference type="Gene3D" id="3.40.50.300">
    <property type="entry name" value="P-loop containing nucleotide triphosphate hydrolases"/>
    <property type="match status" value="1"/>
</dbReference>
<evidence type="ECO:0000256" key="1">
    <source>
        <dbReference type="SAM" id="MobiDB-lite"/>
    </source>
</evidence>
<dbReference type="SMART" id="SM00382">
    <property type="entry name" value="AAA"/>
    <property type="match status" value="1"/>
</dbReference>
<dbReference type="InterPro" id="IPR027417">
    <property type="entry name" value="P-loop_NTPase"/>
</dbReference>
<dbReference type="Pfam" id="PF00004">
    <property type="entry name" value="AAA"/>
    <property type="match status" value="1"/>
</dbReference>
<evidence type="ECO:0000313" key="4">
    <source>
        <dbReference type="Proteomes" id="UP000469558"/>
    </source>
</evidence>
<feature type="region of interest" description="Disordered" evidence="1">
    <location>
        <begin position="496"/>
        <end position="527"/>
    </location>
</feature>
<dbReference type="Gene3D" id="1.10.8.60">
    <property type="match status" value="1"/>
</dbReference>
<dbReference type="GO" id="GO:0005634">
    <property type="term" value="C:nucleus"/>
    <property type="evidence" value="ECO:0007669"/>
    <property type="project" value="TreeGrafter"/>
</dbReference>
<comment type="caution">
    <text evidence="3">The sequence shown here is derived from an EMBL/GenBank/DDBJ whole genome shotgun (WGS) entry which is preliminary data.</text>
</comment>
<dbReference type="SUPFAM" id="SSF52540">
    <property type="entry name" value="P-loop containing nucleoside triphosphate hydrolases"/>
    <property type="match status" value="1"/>
</dbReference>
<dbReference type="Proteomes" id="UP000469558">
    <property type="component" value="Unassembled WGS sequence"/>
</dbReference>
<dbReference type="EMBL" id="QGMK01000035">
    <property type="protein sequence ID" value="TVY85026.1"/>
    <property type="molecule type" value="Genomic_DNA"/>
</dbReference>
<sequence>MADSISTSAHGFPGWLEYSSRLREDTELRAHEILRNTHKDYHVTRTSPAKCDLLGYASAGHASAVRDNDETYDALRAYNKPGSRLEKKPGVLGDEVKFGRWSYTWQQNTYLVYQIEFAVPLKPNQKVLFVLSPRSDVTKQSIYHIATDELLLAAGAWSANLHDEIYVFDNSRWTKDKELWKSVQDASWDEVILNQDMKNSLMKDVQGFFDNQQLYKTLGVPWKRGVILHGVPGNGKTISLKALINFLAKRPDPVPSLYVKSFDSCNGPKPSVRSIFTHARKMAPCLLIFEDLDSIVEEKTRSYFLNEVDGLESNDGILMIGSTNHLDKLDPSIAKRPSRFDRKYHFKVPNEEDRAAYSRYWRQKVDKSKLVEFPEALCPIIARLTEGFSFAYLKELFVIALLTIAHGVEDDSADIENVPQSDSSSSSDGVVVDREEATIENGTAEPSSSEDPEKPKSDVSQNGKRTLPHVDIPEALQDNLLLRAIQAQSKILMEEMDNTGEDDAPSSKKLIGGSAPSGVQATMRATR</sequence>
<proteinExistence type="predicted"/>
<dbReference type="GO" id="GO:0005524">
    <property type="term" value="F:ATP binding"/>
    <property type="evidence" value="ECO:0007669"/>
    <property type="project" value="InterPro"/>
</dbReference>
<dbReference type="PANTHER" id="PTHR23077">
    <property type="entry name" value="AAA-FAMILY ATPASE"/>
    <property type="match status" value="1"/>
</dbReference>
<feature type="domain" description="AAA+ ATPase" evidence="2">
    <location>
        <begin position="222"/>
        <end position="350"/>
    </location>
</feature>
<organism evidence="3 4">
    <name type="scientific">Lachnellula suecica</name>
    <dbReference type="NCBI Taxonomy" id="602035"/>
    <lineage>
        <taxon>Eukaryota</taxon>
        <taxon>Fungi</taxon>
        <taxon>Dikarya</taxon>
        <taxon>Ascomycota</taxon>
        <taxon>Pezizomycotina</taxon>
        <taxon>Leotiomycetes</taxon>
        <taxon>Helotiales</taxon>
        <taxon>Lachnaceae</taxon>
        <taxon>Lachnellula</taxon>
    </lineage>
</organism>
<feature type="compositionally biased region" description="Polar residues" evidence="1">
    <location>
        <begin position="517"/>
        <end position="527"/>
    </location>
</feature>
<dbReference type="GO" id="GO:0042254">
    <property type="term" value="P:ribosome biogenesis"/>
    <property type="evidence" value="ECO:0007669"/>
    <property type="project" value="TreeGrafter"/>
</dbReference>
<evidence type="ECO:0000259" key="2">
    <source>
        <dbReference type="SMART" id="SM00382"/>
    </source>
</evidence>
<dbReference type="GO" id="GO:1990275">
    <property type="term" value="F:preribosome binding"/>
    <property type="evidence" value="ECO:0007669"/>
    <property type="project" value="TreeGrafter"/>
</dbReference>
<dbReference type="GO" id="GO:0016887">
    <property type="term" value="F:ATP hydrolysis activity"/>
    <property type="evidence" value="ECO:0007669"/>
    <property type="project" value="InterPro"/>
</dbReference>
<dbReference type="AlphaFoldDB" id="A0A8T9CIK5"/>
<dbReference type="CDD" id="cd19481">
    <property type="entry name" value="RecA-like_protease"/>
    <property type="match status" value="1"/>
</dbReference>
<dbReference type="OrthoDB" id="2115716at2759"/>
<feature type="region of interest" description="Disordered" evidence="1">
    <location>
        <begin position="439"/>
        <end position="466"/>
    </location>
</feature>
<dbReference type="PANTHER" id="PTHR23077:SF132">
    <property type="entry name" value="ATP-DEPENDENT ZN PROTEASE"/>
    <property type="match status" value="1"/>
</dbReference>